<dbReference type="EC" id="3.4.16.4" evidence="6"/>
<keyword evidence="8" id="KW-0121">Carboxypeptidase</keyword>
<evidence type="ECO:0000313" key="29">
    <source>
        <dbReference type="EMBL" id="MBM7556530.1"/>
    </source>
</evidence>
<dbReference type="InterPro" id="IPR036950">
    <property type="entry name" value="PBP_transglycosylase"/>
</dbReference>
<dbReference type="InterPro" id="IPR023346">
    <property type="entry name" value="Lysozyme-like_dom_sf"/>
</dbReference>
<keyword evidence="13 29" id="KW-0378">Hydrolase</keyword>
<dbReference type="RefSeq" id="WP_204701301.1">
    <property type="nucleotide sequence ID" value="NZ_JAFBDQ010000005.1"/>
</dbReference>
<dbReference type="Gene3D" id="1.10.3810.10">
    <property type="entry name" value="Biosynthetic peptidoglycan transglycosylase-like"/>
    <property type="match status" value="1"/>
</dbReference>
<keyword evidence="17 26" id="KW-1133">Transmembrane helix</keyword>
<evidence type="ECO:0000259" key="27">
    <source>
        <dbReference type="Pfam" id="PF00905"/>
    </source>
</evidence>
<accession>A0A938XWF4</accession>
<organism evidence="29 30">
    <name type="scientific">Halanaerobacter jeridensis</name>
    <dbReference type="NCBI Taxonomy" id="706427"/>
    <lineage>
        <taxon>Bacteria</taxon>
        <taxon>Bacillati</taxon>
        <taxon>Bacillota</taxon>
        <taxon>Clostridia</taxon>
        <taxon>Halanaerobiales</taxon>
        <taxon>Halobacteroidaceae</taxon>
        <taxon>Halanaerobacter</taxon>
    </lineage>
</organism>
<keyword evidence="11 29" id="KW-0808">Transferase</keyword>
<evidence type="ECO:0000256" key="25">
    <source>
        <dbReference type="ARBA" id="ARBA00060592"/>
    </source>
</evidence>
<dbReference type="InterPro" id="IPR001460">
    <property type="entry name" value="PCN-bd_Tpept"/>
</dbReference>
<dbReference type="PANTHER" id="PTHR32282">
    <property type="entry name" value="BINDING PROTEIN TRANSPEPTIDASE, PUTATIVE-RELATED"/>
    <property type="match status" value="1"/>
</dbReference>
<evidence type="ECO:0000256" key="5">
    <source>
        <dbReference type="ARBA" id="ARBA00007739"/>
    </source>
</evidence>
<evidence type="ECO:0000256" key="23">
    <source>
        <dbReference type="ARBA" id="ARBA00044770"/>
    </source>
</evidence>
<comment type="catalytic activity">
    <reaction evidence="24">
        <text>[GlcNAc-(1-&gt;4)-Mur2Ac(oyl-L-Ala-gamma-D-Glu-L-Lys-D-Ala-D-Ala)](n)-di-trans,octa-cis-undecaprenyl diphosphate + beta-D-GlcNAc-(1-&gt;4)-Mur2Ac(oyl-L-Ala-gamma-D-Glu-L-Lys-D-Ala-D-Ala)-di-trans,octa-cis-undecaprenyl diphosphate = [GlcNAc-(1-&gt;4)-Mur2Ac(oyl-L-Ala-gamma-D-Glu-L-Lys-D-Ala-D-Ala)](n+1)-di-trans,octa-cis-undecaprenyl diphosphate + di-trans,octa-cis-undecaprenyl diphosphate + H(+)</text>
        <dbReference type="Rhea" id="RHEA:23708"/>
        <dbReference type="Rhea" id="RHEA-COMP:9602"/>
        <dbReference type="Rhea" id="RHEA-COMP:9603"/>
        <dbReference type="ChEBI" id="CHEBI:15378"/>
        <dbReference type="ChEBI" id="CHEBI:58405"/>
        <dbReference type="ChEBI" id="CHEBI:60033"/>
        <dbReference type="ChEBI" id="CHEBI:78435"/>
        <dbReference type="EC" id="2.4.99.28"/>
    </reaction>
</comment>
<dbReference type="GO" id="GO:0008360">
    <property type="term" value="P:regulation of cell shape"/>
    <property type="evidence" value="ECO:0007669"/>
    <property type="project" value="UniProtKB-KW"/>
</dbReference>
<dbReference type="EMBL" id="JAFBDQ010000005">
    <property type="protein sequence ID" value="MBM7556530.1"/>
    <property type="molecule type" value="Genomic_DNA"/>
</dbReference>
<comment type="subcellular location">
    <subcellularLocation>
        <location evidence="2">Cell membrane</location>
        <topology evidence="2">Single-pass type II membrane protein</topology>
    </subcellularLocation>
</comment>
<dbReference type="FunFam" id="1.10.3810.10:FF:000001">
    <property type="entry name" value="Penicillin-binding protein 1A"/>
    <property type="match status" value="1"/>
</dbReference>
<dbReference type="GO" id="GO:0071555">
    <property type="term" value="P:cell wall organization"/>
    <property type="evidence" value="ECO:0007669"/>
    <property type="project" value="UniProtKB-KW"/>
</dbReference>
<evidence type="ECO:0000256" key="18">
    <source>
        <dbReference type="ARBA" id="ARBA00023136"/>
    </source>
</evidence>
<evidence type="ECO:0000256" key="20">
    <source>
        <dbReference type="ARBA" id="ARBA00023268"/>
    </source>
</evidence>
<name>A0A938XWF4_9FIRM</name>
<evidence type="ECO:0000256" key="14">
    <source>
        <dbReference type="ARBA" id="ARBA00022960"/>
    </source>
</evidence>
<evidence type="ECO:0000256" key="2">
    <source>
        <dbReference type="ARBA" id="ARBA00004401"/>
    </source>
</evidence>
<keyword evidence="14" id="KW-0133">Cell shape</keyword>
<comment type="caution">
    <text evidence="29">The sequence shown here is derived from an EMBL/GenBank/DDBJ whole genome shotgun (WGS) entry which is preliminary data.</text>
</comment>
<sequence>MINFKQKASQLAIISIILIFAIGLGSAIGVITWVINESPDISDYGQWKTSESTIIYASNGEPLTKLYEENRVYVSLDQIPTNLQNAVISIEDARFRNHHGLDFKGILRAIWVDLKHMAKVEGASTITQQLAKNALLTHKKLFSRKLQEMYIALQFERMYTKNEILEFYLNEIFLGHSAYGVQSAAKFYFNKDVENLTLSESALIAALIKAPNAYSPYRNKDTVRSRRNIVLNKMAEQDYITEKQAQKAKQQAIKLERPTEDNEKLAPYFVNHIRKKLIDKFGAQRVYTGGLEVHTTLDIKMQKQANASIENALKTGYIPTISRKVGQGDKQPQLSLITVNPNNGHIKAMVGGRGNDKFNRVTQAYRQPGSSFKPFVYTTAVEQGMGTGSVIDDSLKKYKTELNGDKTWMPKNYNEKYLGPTTLRIGLAKSVNVMAVKLLDEVGVSETISTTQDLGINSIVEKDRNLALALGGLTKGVTPLQMTQAYSVFATGGIKTNPIAITKVYDNYGTLIWNHEAENETKKKVVLDEGVAYLVTDMLKSAVARGPLVWGTGWRAKLNRPAAGKTGTTSNYTDAWFVGFTPKLVTSIWIGEDQPRKMEYPKRNNEGEIIKKENGDKVIQTISSGEAAKLWGDYMREVVKNRPIEDFSKPNNVITKEICIESGKIPNQHCPAQAHREELFLKNSAPQEKCSIHKETKEARIDTSTGKLATKYCPVSKVKKVEYQVETGILVDDNGVPIKKTEEDSKAPLTDEEGNYIYEKVPTDTCKEHTPKEREKKIKDRILEFFNILNK</sequence>
<comment type="similarity">
    <text evidence="4">In the C-terminal section; belongs to the transpeptidase family.</text>
</comment>
<keyword evidence="30" id="KW-1185">Reference proteome</keyword>
<evidence type="ECO:0000256" key="15">
    <source>
        <dbReference type="ARBA" id="ARBA00022968"/>
    </source>
</evidence>
<dbReference type="NCBIfam" id="TIGR02074">
    <property type="entry name" value="PBP_1a_fam"/>
    <property type="match status" value="1"/>
</dbReference>
<dbReference type="GO" id="GO:0046677">
    <property type="term" value="P:response to antibiotic"/>
    <property type="evidence" value="ECO:0007669"/>
    <property type="project" value="UniProtKB-KW"/>
</dbReference>
<feature type="domain" description="Penicillin-binding protein transpeptidase" evidence="27">
    <location>
        <begin position="337"/>
        <end position="583"/>
    </location>
</feature>
<evidence type="ECO:0000256" key="13">
    <source>
        <dbReference type="ARBA" id="ARBA00022801"/>
    </source>
</evidence>
<evidence type="ECO:0000256" key="16">
    <source>
        <dbReference type="ARBA" id="ARBA00022984"/>
    </source>
</evidence>
<dbReference type="GO" id="GO:0009252">
    <property type="term" value="P:peptidoglycan biosynthetic process"/>
    <property type="evidence" value="ECO:0007669"/>
    <property type="project" value="UniProtKB-KW"/>
</dbReference>
<keyword evidence="19" id="KW-0046">Antibiotic resistance</keyword>
<evidence type="ECO:0000259" key="28">
    <source>
        <dbReference type="Pfam" id="PF00912"/>
    </source>
</evidence>
<dbReference type="GO" id="GO:0005886">
    <property type="term" value="C:plasma membrane"/>
    <property type="evidence" value="ECO:0007669"/>
    <property type="project" value="UniProtKB-SubCell"/>
</dbReference>
<dbReference type="Pfam" id="PF00912">
    <property type="entry name" value="Transgly"/>
    <property type="match status" value="1"/>
</dbReference>
<evidence type="ECO:0000256" key="26">
    <source>
        <dbReference type="SAM" id="Phobius"/>
    </source>
</evidence>
<evidence type="ECO:0000256" key="4">
    <source>
        <dbReference type="ARBA" id="ARBA00007090"/>
    </source>
</evidence>
<dbReference type="Proteomes" id="UP000774000">
    <property type="component" value="Unassembled WGS sequence"/>
</dbReference>
<dbReference type="GO" id="GO:0006508">
    <property type="term" value="P:proteolysis"/>
    <property type="evidence" value="ECO:0007669"/>
    <property type="project" value="UniProtKB-KW"/>
</dbReference>
<dbReference type="EC" id="2.4.99.28" evidence="23"/>
<evidence type="ECO:0000256" key="1">
    <source>
        <dbReference type="ARBA" id="ARBA00002624"/>
    </source>
</evidence>
<keyword evidence="12 26" id="KW-0812">Transmembrane</keyword>
<comment type="similarity">
    <text evidence="5">In the N-terminal section; belongs to the glycosyltransferase 51 family.</text>
</comment>
<feature type="domain" description="Glycosyl transferase family 51" evidence="28">
    <location>
        <begin position="60"/>
        <end position="234"/>
    </location>
</feature>
<keyword evidence="21" id="KW-0961">Cell wall biogenesis/degradation</keyword>
<evidence type="ECO:0000256" key="19">
    <source>
        <dbReference type="ARBA" id="ARBA00023251"/>
    </source>
</evidence>
<dbReference type="GO" id="GO:0030288">
    <property type="term" value="C:outer membrane-bounded periplasmic space"/>
    <property type="evidence" value="ECO:0007669"/>
    <property type="project" value="TreeGrafter"/>
</dbReference>
<dbReference type="GO" id="GO:0008658">
    <property type="term" value="F:penicillin binding"/>
    <property type="evidence" value="ECO:0007669"/>
    <property type="project" value="InterPro"/>
</dbReference>
<evidence type="ECO:0000256" key="9">
    <source>
        <dbReference type="ARBA" id="ARBA00022670"/>
    </source>
</evidence>
<evidence type="ECO:0000256" key="22">
    <source>
        <dbReference type="ARBA" id="ARBA00034000"/>
    </source>
</evidence>
<evidence type="ECO:0000256" key="17">
    <source>
        <dbReference type="ARBA" id="ARBA00022989"/>
    </source>
</evidence>
<dbReference type="PANTHER" id="PTHR32282:SF27">
    <property type="entry name" value="PENICILLIN-BINDING PROTEIN 1A"/>
    <property type="match status" value="1"/>
</dbReference>
<evidence type="ECO:0000256" key="7">
    <source>
        <dbReference type="ARBA" id="ARBA00018638"/>
    </source>
</evidence>
<evidence type="ECO:0000256" key="8">
    <source>
        <dbReference type="ARBA" id="ARBA00022645"/>
    </source>
</evidence>
<keyword evidence="15" id="KW-0735">Signal-anchor</keyword>
<evidence type="ECO:0000256" key="21">
    <source>
        <dbReference type="ARBA" id="ARBA00023316"/>
    </source>
</evidence>
<dbReference type="Pfam" id="PF00905">
    <property type="entry name" value="Transpeptidase"/>
    <property type="match status" value="1"/>
</dbReference>
<gene>
    <name evidence="29" type="ORF">JOC47_001373</name>
</gene>
<dbReference type="GO" id="GO:0008955">
    <property type="term" value="F:peptidoglycan glycosyltransferase activity"/>
    <property type="evidence" value="ECO:0007669"/>
    <property type="project" value="UniProtKB-EC"/>
</dbReference>
<dbReference type="InterPro" id="IPR001264">
    <property type="entry name" value="Glyco_trans_51"/>
</dbReference>
<evidence type="ECO:0000256" key="24">
    <source>
        <dbReference type="ARBA" id="ARBA00049902"/>
    </source>
</evidence>
<dbReference type="SUPFAM" id="SSF56601">
    <property type="entry name" value="beta-lactamase/transpeptidase-like"/>
    <property type="match status" value="1"/>
</dbReference>
<evidence type="ECO:0000256" key="12">
    <source>
        <dbReference type="ARBA" id="ARBA00022692"/>
    </source>
</evidence>
<evidence type="ECO:0000256" key="11">
    <source>
        <dbReference type="ARBA" id="ARBA00022679"/>
    </source>
</evidence>
<dbReference type="InterPro" id="IPR050396">
    <property type="entry name" value="Glycosyltr_51/Transpeptidase"/>
</dbReference>
<keyword evidence="20" id="KW-0511">Multifunctional enzyme</keyword>
<keyword evidence="9" id="KW-0645">Protease</keyword>
<keyword evidence="16" id="KW-0573">Peptidoglycan synthesis</keyword>
<comment type="pathway">
    <text evidence="25">Glycan biosynthesis.</text>
</comment>
<dbReference type="AlphaFoldDB" id="A0A938XWF4"/>
<dbReference type="SUPFAM" id="SSF53955">
    <property type="entry name" value="Lysozyme-like"/>
    <property type="match status" value="1"/>
</dbReference>
<proteinExistence type="inferred from homology"/>
<evidence type="ECO:0000256" key="10">
    <source>
        <dbReference type="ARBA" id="ARBA00022676"/>
    </source>
</evidence>
<dbReference type="GO" id="GO:0009002">
    <property type="term" value="F:serine-type D-Ala-D-Ala carboxypeptidase activity"/>
    <property type="evidence" value="ECO:0007669"/>
    <property type="project" value="UniProtKB-EC"/>
</dbReference>
<evidence type="ECO:0000256" key="3">
    <source>
        <dbReference type="ARBA" id="ARBA00004752"/>
    </source>
</evidence>
<dbReference type="Gene3D" id="3.40.710.10">
    <property type="entry name" value="DD-peptidase/beta-lactamase superfamily"/>
    <property type="match status" value="1"/>
</dbReference>
<evidence type="ECO:0000313" key="30">
    <source>
        <dbReference type="Proteomes" id="UP000774000"/>
    </source>
</evidence>
<keyword evidence="18 26" id="KW-0472">Membrane</keyword>
<keyword evidence="10 29" id="KW-0328">Glycosyltransferase</keyword>
<dbReference type="InterPro" id="IPR012338">
    <property type="entry name" value="Beta-lactam/transpept-like"/>
</dbReference>
<comment type="pathway">
    <text evidence="3">Cell wall biogenesis; peptidoglycan biosynthesis.</text>
</comment>
<comment type="function">
    <text evidence="1">Cell wall formation. Synthesis of cross-linked peptidoglycan from the lipid intermediates. The enzyme has a penicillin-insensitive transglycosylase N-terminal domain (formation of linear glycan strands) and a penicillin-sensitive transpeptidase C-terminal domain (cross-linking of the peptide subunits).</text>
</comment>
<feature type="transmembrane region" description="Helical" evidence="26">
    <location>
        <begin position="12"/>
        <end position="35"/>
    </location>
</feature>
<evidence type="ECO:0000256" key="6">
    <source>
        <dbReference type="ARBA" id="ARBA00012448"/>
    </source>
</evidence>
<reference evidence="29" key="1">
    <citation type="submission" date="2021-01" db="EMBL/GenBank/DDBJ databases">
        <title>Genomic Encyclopedia of Type Strains, Phase IV (KMG-IV): sequencing the most valuable type-strain genomes for metagenomic binning, comparative biology and taxonomic classification.</title>
        <authorList>
            <person name="Goeker M."/>
        </authorList>
    </citation>
    <scope>NUCLEOTIDE SEQUENCE</scope>
    <source>
        <strain evidence="29">DSM 23230</strain>
    </source>
</reference>
<protein>
    <recommendedName>
        <fullName evidence="7">Penicillin-binding protein 1A</fullName>
        <ecNumber evidence="23">2.4.99.28</ecNumber>
        <ecNumber evidence="6">3.4.16.4</ecNumber>
    </recommendedName>
</protein>
<comment type="catalytic activity">
    <reaction evidence="22">
        <text>Preferential cleavage: (Ac)2-L-Lys-D-Ala-|-D-Ala. Also transpeptidation of peptidyl-alanyl moieties that are N-acyl substituents of D-alanine.</text>
        <dbReference type="EC" id="3.4.16.4"/>
    </reaction>
</comment>